<organism evidence="3">
    <name type="scientific">termite gut metagenome</name>
    <dbReference type="NCBI Taxonomy" id="433724"/>
    <lineage>
        <taxon>unclassified sequences</taxon>
        <taxon>metagenomes</taxon>
        <taxon>organismal metagenomes</taxon>
    </lineage>
</organism>
<evidence type="ECO:0000313" key="3">
    <source>
        <dbReference type="EMBL" id="KAA6331375.1"/>
    </source>
</evidence>
<dbReference type="Pfam" id="PF20275">
    <property type="entry name" value="CTD10"/>
    <property type="match status" value="1"/>
</dbReference>
<dbReference type="Pfam" id="PF21941">
    <property type="entry name" value="SMEK_N"/>
    <property type="match status" value="1"/>
</dbReference>
<reference evidence="3" key="1">
    <citation type="submission" date="2019-03" db="EMBL/GenBank/DDBJ databases">
        <title>Single cell metagenomics reveals metabolic interactions within the superorganism composed of flagellate Streblomastix strix and complex community of Bacteroidetes bacteria on its surface.</title>
        <authorList>
            <person name="Treitli S.C."/>
            <person name="Kolisko M."/>
            <person name="Husnik F."/>
            <person name="Keeling P."/>
            <person name="Hampl V."/>
        </authorList>
    </citation>
    <scope>NUCLEOTIDE SEQUENCE</scope>
    <source>
        <strain evidence="3">STM</strain>
    </source>
</reference>
<comment type="caution">
    <text evidence="3">The sequence shown here is derived from an EMBL/GenBank/DDBJ whole genome shotgun (WGS) entry which is preliminary data.</text>
</comment>
<dbReference type="AlphaFoldDB" id="A0A5J4RDD1"/>
<evidence type="ECO:0000259" key="1">
    <source>
        <dbReference type="Pfam" id="PF20275"/>
    </source>
</evidence>
<accession>A0A5J4RDD1</accession>
<name>A0A5J4RDD1_9ZZZZ</name>
<protein>
    <recommendedName>
        <fullName evidence="4">SMEK domain-containing protein</fullName>
    </recommendedName>
</protein>
<feature type="domain" description="ABC-three component systems C-terminal" evidence="1">
    <location>
        <begin position="179"/>
        <end position="315"/>
    </location>
</feature>
<dbReference type="InterPro" id="IPR047740">
    <property type="entry name" value="SMEK_dom"/>
</dbReference>
<evidence type="ECO:0008006" key="4">
    <source>
        <dbReference type="Google" id="ProtNLM"/>
    </source>
</evidence>
<evidence type="ECO:0000259" key="2">
    <source>
        <dbReference type="Pfam" id="PF21941"/>
    </source>
</evidence>
<dbReference type="NCBIfam" id="NF033859">
    <property type="entry name" value="SMEK_N"/>
    <property type="match status" value="1"/>
</dbReference>
<proteinExistence type="predicted"/>
<sequence>MIDMNRANYFSVIEEKINVLATRINKRGKLNILDLHQHSESFYQYFLNILYCWNLTNANEIKQNIEAIDLIDNTNLLLIQVSATSTKQKIESSLSKDIIKTHKNYTFKFVSISNDAKELRDKSFENPHKINFNPADDIIDTNSILLHIKGLDIDSLKKVYDFIKKELGTGLDIVKFETNLASVINILSKDDLNKNDITSEINSFQIDRKISYNNLNAAKDIIEDYRIHYGRIDKIYSEFDSFGSNKSSSVLSTIRQEYLRLKSSFSDDELFFNVIEKIIEKVMESSNYEIIPLDELELCVNILVVDAFIRCKIFENPKNYNHATT</sequence>
<feature type="domain" description="SMEK" evidence="2">
    <location>
        <begin position="13"/>
        <end position="148"/>
    </location>
</feature>
<dbReference type="InterPro" id="IPR046919">
    <property type="entry name" value="ABC-3C_CTD10"/>
</dbReference>
<gene>
    <name evidence="3" type="ORF">EZS27_020008</name>
</gene>
<dbReference type="EMBL" id="SNRY01001378">
    <property type="protein sequence ID" value="KAA6331375.1"/>
    <property type="molecule type" value="Genomic_DNA"/>
</dbReference>